<dbReference type="Pfam" id="PF05354">
    <property type="entry name" value="Phage_attach"/>
    <property type="match status" value="1"/>
</dbReference>
<dbReference type="InterPro" id="IPR008018">
    <property type="entry name" value="Phage_tail_attach_FII"/>
</dbReference>
<dbReference type="RefSeq" id="WP_192150604.1">
    <property type="nucleotide sequence ID" value="NZ_JACYXI010000019.1"/>
</dbReference>
<name>A0ABR9CT30_9HYPH</name>
<dbReference type="EMBL" id="JACYXI010000019">
    <property type="protein sequence ID" value="MBD8894036.1"/>
    <property type="molecule type" value="Genomic_DNA"/>
</dbReference>
<accession>A0ABR9CT30</accession>
<reference evidence="2" key="1">
    <citation type="submission" date="2020-09" db="EMBL/GenBank/DDBJ databases">
        <title>The genome sequence of strain Labrenzia suaedae 4C16A.</title>
        <authorList>
            <person name="Liu Y."/>
        </authorList>
    </citation>
    <scope>NUCLEOTIDE SEQUENCE [LARGE SCALE GENOMIC DNA]</scope>
    <source>
        <strain evidence="2">4C16A</strain>
    </source>
</reference>
<sequence>MALNIEADLDAFFQTGEFAVTANYTLADTSTGTLDGIFDTESEPVNLGEAGFIQVQPTFHVQTSKLPAGMTEGATLQIKGATYRLAFDPIPNGTGVSVLTLEGAG</sequence>
<keyword evidence="2" id="KW-1185">Reference proteome</keyword>
<organism evidence="1 2">
    <name type="scientific">Roseibium litorale</name>
    <dbReference type="NCBI Taxonomy" id="2803841"/>
    <lineage>
        <taxon>Bacteria</taxon>
        <taxon>Pseudomonadati</taxon>
        <taxon>Pseudomonadota</taxon>
        <taxon>Alphaproteobacteria</taxon>
        <taxon>Hyphomicrobiales</taxon>
        <taxon>Stappiaceae</taxon>
        <taxon>Roseibium</taxon>
    </lineage>
</organism>
<reference evidence="1 2" key="2">
    <citation type="journal article" date="2021" name="Int. J. Syst. Evol. Microbiol.">
        <title>Roseibium litorale sp. nov., isolated from a tidal flat sediment and proposal for the reclassification of Labrenzia polysiphoniae as Roseibium polysiphoniae comb. nov.</title>
        <authorList>
            <person name="Liu Y."/>
            <person name="Pei T."/>
            <person name="Du J."/>
            <person name="Chao M."/>
            <person name="Deng M.R."/>
            <person name="Zhu H."/>
        </authorList>
    </citation>
    <scope>NUCLEOTIDE SEQUENCE [LARGE SCALE GENOMIC DNA]</scope>
    <source>
        <strain evidence="1 2">4C16A</strain>
    </source>
</reference>
<evidence type="ECO:0000313" key="1">
    <source>
        <dbReference type="EMBL" id="MBD8894036.1"/>
    </source>
</evidence>
<evidence type="ECO:0008006" key="3">
    <source>
        <dbReference type="Google" id="ProtNLM"/>
    </source>
</evidence>
<gene>
    <name evidence="1" type="ORF">IG616_21020</name>
</gene>
<dbReference type="Gene3D" id="2.40.10.180">
    <property type="entry name" value="Phage tail proteins"/>
    <property type="match status" value="1"/>
</dbReference>
<dbReference type="Proteomes" id="UP000632063">
    <property type="component" value="Unassembled WGS sequence"/>
</dbReference>
<comment type="caution">
    <text evidence="1">The sequence shown here is derived from an EMBL/GenBank/DDBJ whole genome shotgun (WGS) entry which is preliminary data.</text>
</comment>
<evidence type="ECO:0000313" key="2">
    <source>
        <dbReference type="Proteomes" id="UP000632063"/>
    </source>
</evidence>
<proteinExistence type="predicted"/>
<dbReference type="InterPro" id="IPR053734">
    <property type="entry name" value="Phage_Head-Tail_Connect_sf"/>
</dbReference>
<protein>
    <recommendedName>
        <fullName evidence="3">Head-tail joining protein</fullName>
    </recommendedName>
</protein>